<keyword evidence="3" id="KW-1185">Reference proteome</keyword>
<name>A0ABT1PVS8_9ACTN</name>
<accession>A0ABT1PVS8</accession>
<feature type="region of interest" description="Disordered" evidence="1">
    <location>
        <begin position="62"/>
        <end position="92"/>
    </location>
</feature>
<evidence type="ECO:0000313" key="3">
    <source>
        <dbReference type="Proteomes" id="UP001057702"/>
    </source>
</evidence>
<dbReference type="EMBL" id="JANFNG010000009">
    <property type="protein sequence ID" value="MCQ4081762.1"/>
    <property type="molecule type" value="Genomic_DNA"/>
</dbReference>
<gene>
    <name evidence="2" type="ORF">NGB36_14385</name>
</gene>
<sequence length="92" mass="10634">MRTAPGDRILSDDEWAQVARRILYASGVAPEGDERACRWIAVRHAPDHIHIVATLVRADRTRPRHRKDGIRAQAECRKIEKEPHRHPGCRDR</sequence>
<feature type="compositionally biased region" description="Basic and acidic residues" evidence="1">
    <location>
        <begin position="74"/>
        <end position="92"/>
    </location>
</feature>
<organism evidence="2 3">
    <name type="scientific">Streptomyces humicola</name>
    <dbReference type="NCBI Taxonomy" id="2953240"/>
    <lineage>
        <taxon>Bacteria</taxon>
        <taxon>Bacillati</taxon>
        <taxon>Actinomycetota</taxon>
        <taxon>Actinomycetes</taxon>
        <taxon>Kitasatosporales</taxon>
        <taxon>Streptomycetaceae</taxon>
        <taxon>Streptomyces</taxon>
    </lineage>
</organism>
<evidence type="ECO:0000256" key="1">
    <source>
        <dbReference type="SAM" id="MobiDB-lite"/>
    </source>
</evidence>
<reference evidence="2" key="1">
    <citation type="submission" date="2022-06" db="EMBL/GenBank/DDBJ databases">
        <title>Draft genome sequence of Streptomyces sp. RB6PN25 isolated from peat swamp forest in Thailand.</title>
        <authorList>
            <person name="Duangmal K."/>
            <person name="Klaysubun C."/>
        </authorList>
    </citation>
    <scope>NUCLEOTIDE SEQUENCE</scope>
    <source>
        <strain evidence="2">RB6PN25</strain>
    </source>
</reference>
<evidence type="ECO:0008006" key="4">
    <source>
        <dbReference type="Google" id="ProtNLM"/>
    </source>
</evidence>
<proteinExistence type="predicted"/>
<dbReference type="Proteomes" id="UP001057702">
    <property type="component" value="Unassembled WGS sequence"/>
</dbReference>
<protein>
    <recommendedName>
        <fullName evidence="4">Mobilization protein</fullName>
    </recommendedName>
</protein>
<evidence type="ECO:0000313" key="2">
    <source>
        <dbReference type="EMBL" id="MCQ4081762.1"/>
    </source>
</evidence>
<comment type="caution">
    <text evidence="2">The sequence shown here is derived from an EMBL/GenBank/DDBJ whole genome shotgun (WGS) entry which is preliminary data.</text>
</comment>